<dbReference type="InterPro" id="IPR036097">
    <property type="entry name" value="HisK_dim/P_sf"/>
</dbReference>
<dbReference type="RefSeq" id="WP_011521113.1">
    <property type="nucleotide sequence ID" value="NC_008009.1"/>
</dbReference>
<dbReference type="eggNOG" id="ENOG50335XJ">
    <property type="taxonomic scope" value="Bacteria"/>
</dbReference>
<dbReference type="AlphaFoldDB" id="Q1IUY9"/>
<reference evidence="1 2" key="1">
    <citation type="journal article" date="2009" name="Appl. Environ. Microbiol.">
        <title>Three genomes from the phylum Acidobacteria provide insight into the lifestyles of these microorganisms in soils.</title>
        <authorList>
            <person name="Ward N.L."/>
            <person name="Challacombe J.F."/>
            <person name="Janssen P.H."/>
            <person name="Henrissat B."/>
            <person name="Coutinho P.M."/>
            <person name="Wu M."/>
            <person name="Xie G."/>
            <person name="Haft D.H."/>
            <person name="Sait M."/>
            <person name="Badger J."/>
            <person name="Barabote R.D."/>
            <person name="Bradley B."/>
            <person name="Brettin T.S."/>
            <person name="Brinkac L.M."/>
            <person name="Bruce D."/>
            <person name="Creasy T."/>
            <person name="Daugherty S.C."/>
            <person name="Davidsen T.M."/>
            <person name="DeBoy R.T."/>
            <person name="Detter J.C."/>
            <person name="Dodson R.J."/>
            <person name="Durkin A.S."/>
            <person name="Ganapathy A."/>
            <person name="Gwinn-Giglio M."/>
            <person name="Han C.S."/>
            <person name="Khouri H."/>
            <person name="Kiss H."/>
            <person name="Kothari S.P."/>
            <person name="Madupu R."/>
            <person name="Nelson K.E."/>
            <person name="Nelson W.C."/>
            <person name="Paulsen I."/>
            <person name="Penn K."/>
            <person name="Ren Q."/>
            <person name="Rosovitz M.J."/>
            <person name="Selengut J.D."/>
            <person name="Shrivastava S."/>
            <person name="Sullivan S.A."/>
            <person name="Tapia R."/>
            <person name="Thompson L.S."/>
            <person name="Watkins K.L."/>
            <person name="Yang Q."/>
            <person name="Yu C."/>
            <person name="Zafar N."/>
            <person name="Zhou L."/>
            <person name="Kuske C.R."/>
        </authorList>
    </citation>
    <scope>NUCLEOTIDE SEQUENCE [LARGE SCALE GENOMIC DNA]</scope>
    <source>
        <strain evidence="1 2">Ellin345</strain>
    </source>
</reference>
<gene>
    <name evidence="1" type="ordered locus">Acid345_0306</name>
</gene>
<evidence type="ECO:0000313" key="2">
    <source>
        <dbReference type="Proteomes" id="UP000002432"/>
    </source>
</evidence>
<dbReference type="SUPFAM" id="SSF47384">
    <property type="entry name" value="Homodimeric domain of signal transducing histidine kinase"/>
    <property type="match status" value="1"/>
</dbReference>
<dbReference type="EnsemblBacteria" id="ABF39311">
    <property type="protein sequence ID" value="ABF39311"/>
    <property type="gene ID" value="Acid345_0306"/>
</dbReference>
<dbReference type="GO" id="GO:0000155">
    <property type="term" value="F:phosphorelay sensor kinase activity"/>
    <property type="evidence" value="ECO:0007669"/>
    <property type="project" value="InterPro"/>
</dbReference>
<accession>Q1IUY9</accession>
<organism evidence="1 2">
    <name type="scientific">Koribacter versatilis (strain Ellin345)</name>
    <dbReference type="NCBI Taxonomy" id="204669"/>
    <lineage>
        <taxon>Bacteria</taxon>
        <taxon>Pseudomonadati</taxon>
        <taxon>Acidobacteriota</taxon>
        <taxon>Terriglobia</taxon>
        <taxon>Terriglobales</taxon>
        <taxon>Candidatus Korobacteraceae</taxon>
        <taxon>Candidatus Korobacter</taxon>
    </lineage>
</organism>
<name>Q1IUY9_KORVE</name>
<dbReference type="EMBL" id="CP000360">
    <property type="protein sequence ID" value="ABF39311.1"/>
    <property type="molecule type" value="Genomic_DNA"/>
</dbReference>
<protein>
    <submittedName>
        <fullName evidence="1">Uncharacterized protein</fullName>
    </submittedName>
</protein>
<proteinExistence type="predicted"/>
<dbReference type="Proteomes" id="UP000002432">
    <property type="component" value="Chromosome"/>
</dbReference>
<evidence type="ECO:0000313" key="1">
    <source>
        <dbReference type="EMBL" id="ABF39311.1"/>
    </source>
</evidence>
<dbReference type="KEGG" id="aba:Acid345_0306"/>
<keyword evidence="2" id="KW-1185">Reference proteome</keyword>
<dbReference type="OrthoDB" id="120823at2"/>
<sequence>MSSQPAQPSMTEKAIQGETIAQMRTLAHDLSNSIETVMQASYLLAQATLDDTNKRWVELIDKASRDAARINREIRDILRAHS</sequence>
<dbReference type="HOGENOM" id="CLU_186768_0_0_0"/>